<evidence type="ECO:0000313" key="5">
    <source>
        <dbReference type="Proteomes" id="UP000321903"/>
    </source>
</evidence>
<dbReference type="PANTHER" id="PTHR19136:SF81">
    <property type="entry name" value="MOLYBDENUM COFACTOR GUANYLYLTRANSFERASE"/>
    <property type="match status" value="1"/>
</dbReference>
<protein>
    <submittedName>
        <fullName evidence="4">Molybdenum cofactor guanylyltransferase</fullName>
    </submittedName>
</protein>
<evidence type="ECO:0000256" key="1">
    <source>
        <dbReference type="ARBA" id="ARBA00022679"/>
    </source>
</evidence>
<reference evidence="4 5" key="1">
    <citation type="submission" date="2019-08" db="EMBL/GenBank/DDBJ databases">
        <title>Genome sequence of Psychrobacter frigidicola ACAM304 (type strain).</title>
        <authorList>
            <person name="Bowman J.P."/>
        </authorList>
    </citation>
    <scope>NUCLEOTIDE SEQUENCE [LARGE SCALE GENOMIC DNA]</scope>
    <source>
        <strain evidence="4 5">ACAM 304</strain>
    </source>
</reference>
<evidence type="ECO:0000313" key="4">
    <source>
        <dbReference type="EMBL" id="TXD98659.1"/>
    </source>
</evidence>
<dbReference type="AlphaFoldDB" id="A0A5C7A584"/>
<keyword evidence="5" id="KW-1185">Reference proteome</keyword>
<dbReference type="Pfam" id="PF12804">
    <property type="entry name" value="NTP_transf_3"/>
    <property type="match status" value="1"/>
</dbReference>
<keyword evidence="1 4" id="KW-0808">Transferase</keyword>
<keyword evidence="4" id="KW-0548">Nucleotidyltransferase</keyword>
<comment type="caution">
    <text evidence="4">The sequence shown here is derived from an EMBL/GenBank/DDBJ whole genome shotgun (WGS) entry which is preliminary data.</text>
</comment>
<dbReference type="InterPro" id="IPR025877">
    <property type="entry name" value="MobA-like_NTP_Trfase"/>
</dbReference>
<dbReference type="OrthoDB" id="9788394at2"/>
<name>A0A5C7A584_9GAMM</name>
<keyword evidence="2" id="KW-0460">Magnesium</keyword>
<dbReference type="Proteomes" id="UP000321903">
    <property type="component" value="Unassembled WGS sequence"/>
</dbReference>
<evidence type="ECO:0000256" key="2">
    <source>
        <dbReference type="ARBA" id="ARBA00022842"/>
    </source>
</evidence>
<accession>A0A5C7A584</accession>
<gene>
    <name evidence="4" type="ORF">ES754_05965</name>
</gene>
<dbReference type="Gene3D" id="3.90.550.10">
    <property type="entry name" value="Spore Coat Polysaccharide Biosynthesis Protein SpsA, Chain A"/>
    <property type="match status" value="1"/>
</dbReference>
<evidence type="ECO:0000259" key="3">
    <source>
        <dbReference type="Pfam" id="PF12804"/>
    </source>
</evidence>
<proteinExistence type="predicted"/>
<dbReference type="SUPFAM" id="SSF53448">
    <property type="entry name" value="Nucleotide-diphospho-sugar transferases"/>
    <property type="match status" value="1"/>
</dbReference>
<dbReference type="EMBL" id="VORZ01000001">
    <property type="protein sequence ID" value="TXD98659.1"/>
    <property type="molecule type" value="Genomic_DNA"/>
</dbReference>
<dbReference type="InterPro" id="IPR029044">
    <property type="entry name" value="Nucleotide-diphossugar_trans"/>
</dbReference>
<feature type="domain" description="MobA-like NTP transferase" evidence="3">
    <location>
        <begin position="12"/>
        <end position="212"/>
    </location>
</feature>
<dbReference type="PANTHER" id="PTHR19136">
    <property type="entry name" value="MOLYBDENUM COFACTOR GUANYLYLTRANSFERASE"/>
    <property type="match status" value="1"/>
</dbReference>
<dbReference type="GO" id="GO:0016779">
    <property type="term" value="F:nucleotidyltransferase activity"/>
    <property type="evidence" value="ECO:0007669"/>
    <property type="project" value="UniProtKB-KW"/>
</dbReference>
<organism evidence="4 5">
    <name type="scientific">Psychrobacter frigidicola</name>
    <dbReference type="NCBI Taxonomy" id="45611"/>
    <lineage>
        <taxon>Bacteria</taxon>
        <taxon>Pseudomonadati</taxon>
        <taxon>Pseudomonadota</taxon>
        <taxon>Gammaproteobacteria</taxon>
        <taxon>Moraxellales</taxon>
        <taxon>Moraxellaceae</taxon>
        <taxon>Psychrobacter</taxon>
    </lineage>
</organism>
<sequence>MDSPLPSLAGIVILAGGNSRRMGTPKAKLTLPTTETLLDYHVRQAIKLNVPIMIADNGRSFTVDAELLASNPELSISHIADYRSASISDNNKIEESNTSTTDGPLVAIESALQILVNDATATEQASWLMVISCDSLITAHDLWQELNPYIDTTAEDMAAIQASVQSTIQAVGKSIVCLTDNEHLYPLLGLYRLSIEPDLRAYIDNGERKVMTFIEPITQAVPVVKEWLPLTNFNTPEDFERACAALYDL</sequence>